<feature type="compositionally biased region" description="Basic and acidic residues" evidence="1">
    <location>
        <begin position="102"/>
        <end position="115"/>
    </location>
</feature>
<dbReference type="EMBL" id="CP151502">
    <property type="protein sequence ID" value="WZN59823.1"/>
    <property type="molecule type" value="Genomic_DNA"/>
</dbReference>
<reference evidence="2 3" key="1">
    <citation type="submission" date="2024-03" db="EMBL/GenBank/DDBJ databases">
        <title>Complete genome sequence of the green alga Chloropicon roscoffensis RCC1871.</title>
        <authorList>
            <person name="Lemieux C."/>
            <person name="Pombert J.-F."/>
            <person name="Otis C."/>
            <person name="Turmel M."/>
        </authorList>
    </citation>
    <scope>NUCLEOTIDE SEQUENCE [LARGE SCALE GENOMIC DNA]</scope>
    <source>
        <strain evidence="2 3">RCC1871</strain>
    </source>
</reference>
<feature type="compositionally biased region" description="Basic residues" evidence="1">
    <location>
        <begin position="160"/>
        <end position="173"/>
    </location>
</feature>
<name>A0AAX4P155_9CHLO</name>
<evidence type="ECO:0000313" key="3">
    <source>
        <dbReference type="Proteomes" id="UP001472866"/>
    </source>
</evidence>
<feature type="region of interest" description="Disordered" evidence="1">
    <location>
        <begin position="61"/>
        <end position="218"/>
    </location>
</feature>
<accession>A0AAX4P155</accession>
<dbReference type="Proteomes" id="UP001472866">
    <property type="component" value="Chromosome 02"/>
</dbReference>
<evidence type="ECO:0000313" key="2">
    <source>
        <dbReference type="EMBL" id="WZN59823.1"/>
    </source>
</evidence>
<feature type="compositionally biased region" description="Basic and acidic residues" evidence="1">
    <location>
        <begin position="282"/>
        <end position="297"/>
    </location>
</feature>
<feature type="compositionally biased region" description="Basic and acidic residues" evidence="1">
    <location>
        <begin position="244"/>
        <end position="272"/>
    </location>
</feature>
<feature type="compositionally biased region" description="Basic and acidic residues" evidence="1">
    <location>
        <begin position="73"/>
        <end position="89"/>
    </location>
</feature>
<organism evidence="2 3">
    <name type="scientific">Chloropicon roscoffensis</name>
    <dbReference type="NCBI Taxonomy" id="1461544"/>
    <lineage>
        <taxon>Eukaryota</taxon>
        <taxon>Viridiplantae</taxon>
        <taxon>Chlorophyta</taxon>
        <taxon>Chloropicophyceae</taxon>
        <taxon>Chloropicales</taxon>
        <taxon>Chloropicaceae</taxon>
        <taxon>Chloropicon</taxon>
    </lineage>
</organism>
<proteinExistence type="predicted"/>
<feature type="region of interest" description="Disordered" evidence="1">
    <location>
        <begin position="237"/>
        <end position="350"/>
    </location>
</feature>
<protein>
    <submittedName>
        <fullName evidence="2">Uncharacterized protein</fullName>
    </submittedName>
</protein>
<dbReference type="AlphaFoldDB" id="A0AAX4P155"/>
<feature type="compositionally biased region" description="Basic and acidic residues" evidence="1">
    <location>
        <begin position="135"/>
        <end position="152"/>
    </location>
</feature>
<sequence length="350" mass="38081">MGFSVESLEAFKRDLQSLVEDTEACLGAVRAKDVNAVLEETVKPWAKKVVQFCDQQKKAAEAVLSLDPPPTPAKEEEKADDKPEAKENVEEAAGSAPQDAPDTTKAKDGAKEDPALAKADLNDVSNSGRQGAQAKEGETQEPPKDDSSKVEEDAPAPLTIKKRKPKAKGRKLPSKNLLATRAKEEDDDAATIKLEESDMPSEVTKEEEEEPKVRRGTQAVPIFNAGVMGELNKALGVRATKKSASMEKKEDSGNPKEQDGAKKAEEKVEPLEKVALPALKPVKLESPKPKDDEKKDEEPEIPPWKLELQKRKQRKSTASEAKPPAKPAPAKEPENELAAILQRRKQKSGG</sequence>
<keyword evidence="3" id="KW-1185">Reference proteome</keyword>
<evidence type="ECO:0000256" key="1">
    <source>
        <dbReference type="SAM" id="MobiDB-lite"/>
    </source>
</evidence>
<gene>
    <name evidence="2" type="ORF">HKI87_02g13510</name>
</gene>